<feature type="chain" id="PRO_5044777451" description="SET domain-containing protein" evidence="2">
    <location>
        <begin position="24"/>
        <end position="451"/>
    </location>
</feature>
<feature type="compositionally biased region" description="Basic residues" evidence="1">
    <location>
        <begin position="45"/>
        <end position="58"/>
    </location>
</feature>
<reference evidence="4 5" key="1">
    <citation type="submission" date="2024-10" db="EMBL/GenBank/DDBJ databases">
        <title>Updated reference genomes for cyclostephanoid diatoms.</title>
        <authorList>
            <person name="Roberts W.R."/>
            <person name="Alverson A.J."/>
        </authorList>
    </citation>
    <scope>NUCLEOTIDE SEQUENCE [LARGE SCALE GENOMIC DNA]</scope>
    <source>
        <strain evidence="4 5">AJA010-31</strain>
    </source>
</reference>
<dbReference type="AlphaFoldDB" id="A0ABD3PD95"/>
<dbReference type="InterPro" id="IPR050600">
    <property type="entry name" value="SETD3_SETD6_MTase"/>
</dbReference>
<dbReference type="PROSITE" id="PS50280">
    <property type="entry name" value="SET"/>
    <property type="match status" value="1"/>
</dbReference>
<gene>
    <name evidence="4" type="ORF">ACHAWO_011941</name>
</gene>
<evidence type="ECO:0000256" key="2">
    <source>
        <dbReference type="SAM" id="SignalP"/>
    </source>
</evidence>
<feature type="signal peptide" evidence="2">
    <location>
        <begin position="1"/>
        <end position="23"/>
    </location>
</feature>
<feature type="domain" description="SET" evidence="3">
    <location>
        <begin position="108"/>
        <end position="343"/>
    </location>
</feature>
<comment type="caution">
    <text evidence="4">The sequence shown here is derived from an EMBL/GenBank/DDBJ whole genome shotgun (WGS) entry which is preliminary data.</text>
</comment>
<evidence type="ECO:0000256" key="1">
    <source>
        <dbReference type="SAM" id="MobiDB-lite"/>
    </source>
</evidence>
<dbReference type="Pfam" id="PF00856">
    <property type="entry name" value="SET"/>
    <property type="match status" value="1"/>
</dbReference>
<proteinExistence type="predicted"/>
<accession>A0ABD3PD95</accession>
<feature type="region of interest" description="Disordered" evidence="1">
    <location>
        <begin position="45"/>
        <end position="80"/>
    </location>
</feature>
<dbReference type="EMBL" id="JALLPJ020000700">
    <property type="protein sequence ID" value="KAL3785196.1"/>
    <property type="molecule type" value="Genomic_DNA"/>
</dbReference>
<evidence type="ECO:0000313" key="5">
    <source>
        <dbReference type="Proteomes" id="UP001530400"/>
    </source>
</evidence>
<dbReference type="SUPFAM" id="SSF82199">
    <property type="entry name" value="SET domain"/>
    <property type="match status" value="1"/>
</dbReference>
<dbReference type="Proteomes" id="UP001530400">
    <property type="component" value="Unassembled WGS sequence"/>
</dbReference>
<dbReference type="Gene3D" id="3.90.1410.10">
    <property type="entry name" value="set domain protein methyltransferase, domain 1"/>
    <property type="match status" value="1"/>
</dbReference>
<sequence length="451" mass="49169">MERSRSLVPLAILLGAIAMMSDAFAPLANTHHVNLHQKDASHIKVHMAKSKSATKRKNSSQSNVSSLKGFGAPSSAATASSGVSIDRSKSALAFYDYIAANGGESNLKRVGLGEFPLPGTDLNIRGVVALQDIRKGDPIIEIPYEMALDFGRQSVDPTLPATSFLQMYCQWKSGQDIKAGVATLRSQYIGDYFAMLPAYQSVDCLGSTDFFSDEALEMLQSPLVKEETLLRRDLVKARYERDIETMAAMSSNLYRWGEDGFATFSHLQWATWLITSRVLTVQARESDTGATVPHRLFIPLIDMCNHDRDSPHILSGRAEPGGMLKVMAGKDVQSGDAIDISYGGGVEGNDRFIQDYGFLDSGGSKERAGGTAVAEAYRLVAKKLLDLGKKTINSMGRLSIEDQKRSLEALKATTISEDEALLASDKVIKCDERAALVYRIGIKKAIQELTD</sequence>
<dbReference type="CDD" id="cd10527">
    <property type="entry name" value="SET_LSMT"/>
    <property type="match status" value="1"/>
</dbReference>
<dbReference type="PANTHER" id="PTHR13271">
    <property type="entry name" value="UNCHARACTERIZED PUTATIVE METHYLTRANSFERASE"/>
    <property type="match status" value="1"/>
</dbReference>
<protein>
    <recommendedName>
        <fullName evidence="3">SET domain-containing protein</fullName>
    </recommendedName>
</protein>
<keyword evidence="5" id="KW-1185">Reference proteome</keyword>
<dbReference type="InterPro" id="IPR046341">
    <property type="entry name" value="SET_dom_sf"/>
</dbReference>
<evidence type="ECO:0000259" key="3">
    <source>
        <dbReference type="PROSITE" id="PS50280"/>
    </source>
</evidence>
<organism evidence="4 5">
    <name type="scientific">Cyclotella atomus</name>
    <dbReference type="NCBI Taxonomy" id="382360"/>
    <lineage>
        <taxon>Eukaryota</taxon>
        <taxon>Sar</taxon>
        <taxon>Stramenopiles</taxon>
        <taxon>Ochrophyta</taxon>
        <taxon>Bacillariophyta</taxon>
        <taxon>Coscinodiscophyceae</taxon>
        <taxon>Thalassiosirophycidae</taxon>
        <taxon>Stephanodiscales</taxon>
        <taxon>Stephanodiscaceae</taxon>
        <taxon>Cyclotella</taxon>
    </lineage>
</organism>
<dbReference type="InterPro" id="IPR001214">
    <property type="entry name" value="SET_dom"/>
</dbReference>
<evidence type="ECO:0000313" key="4">
    <source>
        <dbReference type="EMBL" id="KAL3785196.1"/>
    </source>
</evidence>
<keyword evidence="2" id="KW-0732">Signal</keyword>
<name>A0ABD3PD95_9STRA</name>